<dbReference type="SUPFAM" id="SSF54160">
    <property type="entry name" value="Chromo domain-like"/>
    <property type="match status" value="1"/>
</dbReference>
<proteinExistence type="predicted"/>
<feature type="non-terminal residue" evidence="1">
    <location>
        <position position="1"/>
    </location>
</feature>
<comment type="caution">
    <text evidence="1">The sequence shown here is derived from an EMBL/GenBank/DDBJ whole genome shotgun (WGS) entry which is preliminary data.</text>
</comment>
<evidence type="ECO:0008006" key="3">
    <source>
        <dbReference type="Google" id="ProtNLM"/>
    </source>
</evidence>
<protein>
    <recommendedName>
        <fullName evidence="3">Chromo domain-containing protein</fullName>
    </recommendedName>
</protein>
<evidence type="ECO:0000313" key="1">
    <source>
        <dbReference type="EMBL" id="PNX75499.1"/>
    </source>
</evidence>
<dbReference type="AlphaFoldDB" id="A0A2K3LAD6"/>
<dbReference type="Proteomes" id="UP000236291">
    <property type="component" value="Unassembled WGS sequence"/>
</dbReference>
<reference evidence="1 2" key="2">
    <citation type="journal article" date="2017" name="Front. Plant Sci.">
        <title>Gene Classification and Mining of Molecular Markers Useful in Red Clover (Trifolium pratense) Breeding.</title>
        <authorList>
            <person name="Istvanek J."/>
            <person name="Dluhosova J."/>
            <person name="Dluhos P."/>
            <person name="Patkova L."/>
            <person name="Nedelnik J."/>
            <person name="Repkova J."/>
        </authorList>
    </citation>
    <scope>NUCLEOTIDE SEQUENCE [LARGE SCALE GENOMIC DNA]</scope>
    <source>
        <strain evidence="2">cv. Tatra</strain>
        <tissue evidence="1">Young leaves</tissue>
    </source>
</reference>
<evidence type="ECO:0000313" key="2">
    <source>
        <dbReference type="Proteomes" id="UP000236291"/>
    </source>
</evidence>
<organism evidence="1 2">
    <name type="scientific">Trifolium pratense</name>
    <name type="common">Red clover</name>
    <dbReference type="NCBI Taxonomy" id="57577"/>
    <lineage>
        <taxon>Eukaryota</taxon>
        <taxon>Viridiplantae</taxon>
        <taxon>Streptophyta</taxon>
        <taxon>Embryophyta</taxon>
        <taxon>Tracheophyta</taxon>
        <taxon>Spermatophyta</taxon>
        <taxon>Magnoliopsida</taxon>
        <taxon>eudicotyledons</taxon>
        <taxon>Gunneridae</taxon>
        <taxon>Pentapetalae</taxon>
        <taxon>rosids</taxon>
        <taxon>fabids</taxon>
        <taxon>Fabales</taxon>
        <taxon>Fabaceae</taxon>
        <taxon>Papilionoideae</taxon>
        <taxon>50 kb inversion clade</taxon>
        <taxon>NPAAA clade</taxon>
        <taxon>Hologalegina</taxon>
        <taxon>IRL clade</taxon>
        <taxon>Trifolieae</taxon>
        <taxon>Trifolium</taxon>
    </lineage>
</organism>
<dbReference type="InterPro" id="IPR016197">
    <property type="entry name" value="Chromo-like_dom_sf"/>
</dbReference>
<sequence>ITQILVHWKGKTVEEATWEDEIMMRSQFPKFGLADKARAEGGGIDRTQLVALLQ</sequence>
<reference evidence="1 2" key="1">
    <citation type="journal article" date="2014" name="Am. J. Bot.">
        <title>Genome assembly and annotation for red clover (Trifolium pratense; Fabaceae).</title>
        <authorList>
            <person name="Istvanek J."/>
            <person name="Jaros M."/>
            <person name="Krenek A."/>
            <person name="Repkova J."/>
        </authorList>
    </citation>
    <scope>NUCLEOTIDE SEQUENCE [LARGE SCALE GENOMIC DNA]</scope>
    <source>
        <strain evidence="2">cv. Tatra</strain>
        <tissue evidence="1">Young leaves</tissue>
    </source>
</reference>
<dbReference type="EMBL" id="ASHM01029137">
    <property type="protein sequence ID" value="PNX75499.1"/>
    <property type="molecule type" value="Genomic_DNA"/>
</dbReference>
<accession>A0A2K3LAD6</accession>
<name>A0A2K3LAD6_TRIPR</name>
<gene>
    <name evidence="1" type="ORF">L195_g031436</name>
</gene>